<gene>
    <name evidence="2" type="ORF">FCG67_01035</name>
</gene>
<dbReference type="Proteomes" id="UP000305109">
    <property type="component" value="Unassembled WGS sequence"/>
</dbReference>
<evidence type="ECO:0000313" key="3">
    <source>
        <dbReference type="Proteomes" id="UP000305109"/>
    </source>
</evidence>
<comment type="caution">
    <text evidence="2">The sequence shown here is derived from an EMBL/GenBank/DDBJ whole genome shotgun (WGS) entry which is preliminary data.</text>
</comment>
<organism evidence="2 3">
    <name type="scientific">Rhodococcus oryzae</name>
    <dbReference type="NCBI Taxonomy" id="2571143"/>
    <lineage>
        <taxon>Bacteria</taxon>
        <taxon>Bacillati</taxon>
        <taxon>Actinomycetota</taxon>
        <taxon>Actinomycetes</taxon>
        <taxon>Mycobacteriales</taxon>
        <taxon>Nocardiaceae</taxon>
        <taxon>Rhodococcus</taxon>
    </lineage>
</organism>
<keyword evidence="3" id="KW-1185">Reference proteome</keyword>
<protein>
    <recommendedName>
        <fullName evidence="4">Secreted protein</fullName>
    </recommendedName>
</protein>
<reference evidence="2 3" key="1">
    <citation type="submission" date="2019-04" db="EMBL/GenBank/DDBJ databases">
        <title>Rhodococcus oryzae sp. nov., a novel actinomycete isolated from rhizosphere soil of rice (Oryza sativa L.).</title>
        <authorList>
            <person name="Li C."/>
        </authorList>
    </citation>
    <scope>NUCLEOTIDE SEQUENCE [LARGE SCALE GENOMIC DNA]</scope>
    <source>
        <strain evidence="2 3">NEAU-CX67</strain>
    </source>
</reference>
<name>A0ABY2RT84_9NOCA</name>
<dbReference type="EMBL" id="SUMD01000001">
    <property type="protein sequence ID" value="TJZ81705.1"/>
    <property type="molecule type" value="Genomic_DNA"/>
</dbReference>
<keyword evidence="1" id="KW-0732">Signal</keyword>
<accession>A0ABY2RT84</accession>
<feature type="chain" id="PRO_5047428919" description="Secreted protein" evidence="1">
    <location>
        <begin position="34"/>
        <end position="186"/>
    </location>
</feature>
<evidence type="ECO:0000313" key="2">
    <source>
        <dbReference type="EMBL" id="TJZ81705.1"/>
    </source>
</evidence>
<evidence type="ECO:0000256" key="1">
    <source>
        <dbReference type="SAM" id="SignalP"/>
    </source>
</evidence>
<evidence type="ECO:0008006" key="4">
    <source>
        <dbReference type="Google" id="ProtNLM"/>
    </source>
</evidence>
<dbReference type="InterPro" id="IPR006311">
    <property type="entry name" value="TAT_signal"/>
</dbReference>
<dbReference type="PROSITE" id="PS51318">
    <property type="entry name" value="TAT"/>
    <property type="match status" value="1"/>
</dbReference>
<feature type="signal peptide" evidence="1">
    <location>
        <begin position="1"/>
        <end position="33"/>
    </location>
</feature>
<sequence>MRYVASHRRFVAGAVASVAVLALPLGPPAAAQADAPPMPTPATTVFQVPVTFVSACSTVGFRCWVPHQLAAVTPTATTGAPGVVTFAAGPPTTTSITTLDCIDVSVNWRNLTTGAAGTTVLRALQPADFSRSIAPDEWCRYAPATVVAGSGTVASIAGVDARAFPHGSGTWPQVPVSPGIGVFQLP</sequence>
<proteinExistence type="predicted"/>